<evidence type="ECO:0000313" key="1">
    <source>
        <dbReference type="EMBL" id="HGL18460.1"/>
    </source>
</evidence>
<comment type="caution">
    <text evidence="1">The sequence shown here is derived from an EMBL/GenBank/DDBJ whole genome shotgun (WGS) entry which is preliminary data.</text>
</comment>
<organism evidence="1">
    <name type="scientific">candidate division WOR-3 bacterium</name>
    <dbReference type="NCBI Taxonomy" id="2052148"/>
    <lineage>
        <taxon>Bacteria</taxon>
        <taxon>Bacteria division WOR-3</taxon>
    </lineage>
</organism>
<gene>
    <name evidence="1" type="ORF">ENU66_09055</name>
</gene>
<protein>
    <recommendedName>
        <fullName evidence="2">PorV/PorQ family protein</fullName>
    </recommendedName>
</protein>
<sequence>MTMFIFLFLISLINPSEFGGLPADASVPGLAYSVVARYGFPNIDNVSALSLLMRGGVALTFGYVPQSIRDILNYGTHMKFRNLTAISLYSKNAAFYYRLINRKEVKTTNREVEYSIDEFSLAISDMLYYNLYGGLRLGYYFVRFGEALIKDGIPEVNLDTGNGFSVDLGMIYKIKGICVGVSLKNVLSGIYYSKFSKDVLNLSGGAGINVEPLKFFSFSLDGFIEKNGKPNYSSALRITPLKWIGIFAGYTFSDKSYGIGMELHYKSSDFVISYRKKAVFVTWRYILQ</sequence>
<dbReference type="AlphaFoldDB" id="A0A7V4E595"/>
<evidence type="ECO:0008006" key="2">
    <source>
        <dbReference type="Google" id="ProtNLM"/>
    </source>
</evidence>
<proteinExistence type="predicted"/>
<name>A0A7V4E595_UNCW3</name>
<dbReference type="EMBL" id="DTDJ01000053">
    <property type="protein sequence ID" value="HGL18460.1"/>
    <property type="molecule type" value="Genomic_DNA"/>
</dbReference>
<reference evidence="1" key="1">
    <citation type="journal article" date="2020" name="mSystems">
        <title>Genome- and Community-Level Interaction Insights into Carbon Utilization and Element Cycling Functions of Hydrothermarchaeota in Hydrothermal Sediment.</title>
        <authorList>
            <person name="Zhou Z."/>
            <person name="Liu Y."/>
            <person name="Xu W."/>
            <person name="Pan J."/>
            <person name="Luo Z.H."/>
            <person name="Li M."/>
        </authorList>
    </citation>
    <scope>NUCLEOTIDE SEQUENCE [LARGE SCALE GENOMIC DNA]</scope>
    <source>
        <strain evidence="1">SpSt-69</strain>
    </source>
</reference>
<accession>A0A7V4E595</accession>